<feature type="compositionally biased region" description="Low complexity" evidence="14">
    <location>
        <begin position="624"/>
        <end position="639"/>
    </location>
</feature>
<accession>A0AA39R588</accession>
<dbReference type="Proteomes" id="UP001166286">
    <property type="component" value="Unassembled WGS sequence"/>
</dbReference>
<dbReference type="GO" id="GO:0006623">
    <property type="term" value="P:protein targeting to vacuole"/>
    <property type="evidence" value="ECO:0007669"/>
    <property type="project" value="TreeGrafter"/>
</dbReference>
<dbReference type="GO" id="GO:0043130">
    <property type="term" value="F:ubiquitin binding"/>
    <property type="evidence" value="ECO:0007669"/>
    <property type="project" value="InterPro"/>
</dbReference>
<dbReference type="InterPro" id="IPR002014">
    <property type="entry name" value="VHS_dom"/>
</dbReference>
<comment type="function">
    <text evidence="1 12">Component of the ESCRT-0 complex which is the sorting receptor for ubiquitinated cargo proteins at the multivesicular body (MVB) and recruits ESCRT-I to the MVB outer membrane.</text>
</comment>
<dbReference type="SMART" id="SM00064">
    <property type="entry name" value="FYVE"/>
    <property type="match status" value="1"/>
</dbReference>
<keyword evidence="10" id="KW-0862">Zinc</keyword>
<dbReference type="GO" id="GO:0008270">
    <property type="term" value="F:zinc ion binding"/>
    <property type="evidence" value="ECO:0007669"/>
    <property type="project" value="UniProtKB-KW"/>
</dbReference>
<keyword evidence="6" id="KW-0479">Metal-binding</keyword>
<dbReference type="Pfam" id="PF21356">
    <property type="entry name" value="Vps27_GAT-like"/>
    <property type="match status" value="1"/>
</dbReference>
<dbReference type="Pfam" id="PF01363">
    <property type="entry name" value="FYVE"/>
    <property type="match status" value="1"/>
</dbReference>
<dbReference type="FunFam" id="3.30.40.10:FF:000161">
    <property type="entry name" value="Vacuolar protein sorting-associated protein 27"/>
    <property type="match status" value="1"/>
</dbReference>
<evidence type="ECO:0000256" key="9">
    <source>
        <dbReference type="ARBA" id="ARBA00022771"/>
    </source>
</evidence>
<dbReference type="PANTHER" id="PTHR47794">
    <property type="entry name" value="VACUOLAR PROTEIN SORTING-ASSOCIATED PROTEIN 27"/>
    <property type="match status" value="1"/>
</dbReference>
<dbReference type="EMBL" id="JAFEKC020000004">
    <property type="protein sequence ID" value="KAK0515117.1"/>
    <property type="molecule type" value="Genomic_DNA"/>
</dbReference>
<evidence type="ECO:0000256" key="3">
    <source>
        <dbReference type="ARBA" id="ARBA00008597"/>
    </source>
</evidence>
<dbReference type="CDD" id="cd15735">
    <property type="entry name" value="FYVE_spVPS27p_like"/>
    <property type="match status" value="1"/>
</dbReference>
<feature type="compositionally biased region" description="Polar residues" evidence="14">
    <location>
        <begin position="525"/>
        <end position="548"/>
    </location>
</feature>
<evidence type="ECO:0000259" key="16">
    <source>
        <dbReference type="PROSITE" id="PS50179"/>
    </source>
</evidence>
<dbReference type="GO" id="GO:0010008">
    <property type="term" value="C:endosome membrane"/>
    <property type="evidence" value="ECO:0007669"/>
    <property type="project" value="UniProtKB-SubCell"/>
</dbReference>
<dbReference type="InterPro" id="IPR011011">
    <property type="entry name" value="Znf_FYVE_PHD"/>
</dbReference>
<reference evidence="17" key="1">
    <citation type="submission" date="2023-03" db="EMBL/GenBank/DDBJ databases">
        <title>Complete genome of Cladonia borealis.</title>
        <authorList>
            <person name="Park H."/>
        </authorList>
    </citation>
    <scope>NUCLEOTIDE SEQUENCE</scope>
    <source>
        <strain evidence="17">ANT050790</strain>
    </source>
</reference>
<feature type="region of interest" description="Disordered" evidence="14">
    <location>
        <begin position="454"/>
        <end position="709"/>
    </location>
</feature>
<dbReference type="SMART" id="SM00726">
    <property type="entry name" value="UIM"/>
    <property type="match status" value="2"/>
</dbReference>
<organism evidence="17 18">
    <name type="scientific">Cladonia borealis</name>
    <dbReference type="NCBI Taxonomy" id="184061"/>
    <lineage>
        <taxon>Eukaryota</taxon>
        <taxon>Fungi</taxon>
        <taxon>Dikarya</taxon>
        <taxon>Ascomycota</taxon>
        <taxon>Pezizomycotina</taxon>
        <taxon>Lecanoromycetes</taxon>
        <taxon>OSLEUM clade</taxon>
        <taxon>Lecanoromycetidae</taxon>
        <taxon>Lecanorales</taxon>
        <taxon>Lecanorineae</taxon>
        <taxon>Cladoniaceae</taxon>
        <taxon>Cladonia</taxon>
    </lineage>
</organism>
<evidence type="ECO:0000256" key="13">
    <source>
        <dbReference type="PROSITE-ProRule" id="PRU00091"/>
    </source>
</evidence>
<feature type="compositionally biased region" description="Low complexity" evidence="14">
    <location>
        <begin position="559"/>
        <end position="576"/>
    </location>
</feature>
<evidence type="ECO:0000256" key="14">
    <source>
        <dbReference type="SAM" id="MobiDB-lite"/>
    </source>
</evidence>
<comment type="subcellular location">
    <subcellularLocation>
        <location evidence="2 12">Endosome membrane</location>
        <topology evidence="2 12">Peripheral membrane protein</topology>
        <orientation evidence="2 12">Cytoplasmic side</orientation>
    </subcellularLocation>
</comment>
<feature type="compositionally biased region" description="Low complexity" evidence="14">
    <location>
        <begin position="646"/>
        <end position="664"/>
    </location>
</feature>
<evidence type="ECO:0000256" key="2">
    <source>
        <dbReference type="ARBA" id="ARBA00004125"/>
    </source>
</evidence>
<evidence type="ECO:0000256" key="8">
    <source>
        <dbReference type="ARBA" id="ARBA00022753"/>
    </source>
</evidence>
<keyword evidence="11 12" id="KW-0472">Membrane</keyword>
<dbReference type="FunFam" id="1.25.40.90:FF:000031">
    <property type="entry name" value="Vacuolar protein sorting-associated protein 27"/>
    <property type="match status" value="1"/>
</dbReference>
<evidence type="ECO:0000313" key="17">
    <source>
        <dbReference type="EMBL" id="KAK0515117.1"/>
    </source>
</evidence>
<evidence type="ECO:0000256" key="12">
    <source>
        <dbReference type="PIRNR" id="PIRNR036956"/>
    </source>
</evidence>
<name>A0AA39R588_9LECA</name>
<evidence type="ECO:0000256" key="1">
    <source>
        <dbReference type="ARBA" id="ARBA00003067"/>
    </source>
</evidence>
<dbReference type="PANTHER" id="PTHR47794:SF1">
    <property type="entry name" value="VACUOLAR PROTEIN SORTING-ASSOCIATED PROTEIN 27"/>
    <property type="match status" value="1"/>
</dbReference>
<dbReference type="CDD" id="cd16979">
    <property type="entry name" value="VHS_Vps27"/>
    <property type="match status" value="1"/>
</dbReference>
<dbReference type="AlphaFoldDB" id="A0AA39R588"/>
<dbReference type="Gene3D" id="1.25.40.90">
    <property type="match status" value="1"/>
</dbReference>
<feature type="region of interest" description="Disordered" evidence="14">
    <location>
        <begin position="331"/>
        <end position="353"/>
    </location>
</feature>
<evidence type="ECO:0000256" key="4">
    <source>
        <dbReference type="ARBA" id="ARBA00011446"/>
    </source>
</evidence>
<dbReference type="SUPFAM" id="SSF48464">
    <property type="entry name" value="ENTH/VHS domain"/>
    <property type="match status" value="1"/>
</dbReference>
<feature type="compositionally biased region" description="Polar residues" evidence="14">
    <location>
        <begin position="344"/>
        <end position="353"/>
    </location>
</feature>
<comment type="subunit">
    <text evidence="4 12">Component of the ESCRT-0 complex composed of HSE1 and VPS27.</text>
</comment>
<comment type="similarity">
    <text evidence="3 12">Belongs to the VPS27 family.</text>
</comment>
<evidence type="ECO:0000256" key="6">
    <source>
        <dbReference type="ARBA" id="ARBA00022723"/>
    </source>
</evidence>
<dbReference type="Pfam" id="PF02809">
    <property type="entry name" value="UIM"/>
    <property type="match status" value="2"/>
</dbReference>
<feature type="region of interest" description="Disordered" evidence="14">
    <location>
        <begin position="281"/>
        <end position="319"/>
    </location>
</feature>
<dbReference type="PIRSF" id="PIRSF036956">
    <property type="entry name" value="Hrs_Vps27"/>
    <property type="match status" value="1"/>
</dbReference>
<protein>
    <recommendedName>
        <fullName evidence="5 12">Vacuolar protein sorting-associated protein 27</fullName>
    </recommendedName>
</protein>
<dbReference type="Gene3D" id="3.30.40.10">
    <property type="entry name" value="Zinc/RING finger domain, C3HC4 (zinc finger)"/>
    <property type="match status" value="1"/>
</dbReference>
<dbReference type="InterPro" id="IPR017455">
    <property type="entry name" value="Znf_FYVE-rel"/>
</dbReference>
<evidence type="ECO:0000256" key="10">
    <source>
        <dbReference type="ARBA" id="ARBA00022833"/>
    </source>
</evidence>
<evidence type="ECO:0000259" key="15">
    <source>
        <dbReference type="PROSITE" id="PS50178"/>
    </source>
</evidence>
<feature type="domain" description="VHS" evidence="16">
    <location>
        <begin position="24"/>
        <end position="148"/>
    </location>
</feature>
<keyword evidence="8 12" id="KW-0967">Endosome</keyword>
<dbReference type="SMART" id="SM00288">
    <property type="entry name" value="VHS"/>
    <property type="match status" value="1"/>
</dbReference>
<dbReference type="CDD" id="cd21385">
    <property type="entry name" value="GAT_Vps27"/>
    <property type="match status" value="1"/>
</dbReference>
<feature type="domain" description="FYVE-type" evidence="15">
    <location>
        <begin position="166"/>
        <end position="226"/>
    </location>
</feature>
<keyword evidence="18" id="KW-1185">Reference proteome</keyword>
<comment type="caution">
    <text evidence="17">The sequence shown here is derived from an EMBL/GenBank/DDBJ whole genome shotgun (WGS) entry which is preliminary data.</text>
</comment>
<dbReference type="Gene3D" id="1.20.5.1940">
    <property type="match status" value="1"/>
</dbReference>
<evidence type="ECO:0000313" key="18">
    <source>
        <dbReference type="Proteomes" id="UP001166286"/>
    </source>
</evidence>
<dbReference type="SUPFAM" id="SSF57903">
    <property type="entry name" value="FYVE/PHD zinc finger"/>
    <property type="match status" value="1"/>
</dbReference>
<proteinExistence type="inferred from homology"/>
<dbReference type="PROSITE" id="PS50178">
    <property type="entry name" value="ZF_FYVE"/>
    <property type="match status" value="1"/>
</dbReference>
<dbReference type="Pfam" id="PF00790">
    <property type="entry name" value="VHS"/>
    <property type="match status" value="1"/>
</dbReference>
<keyword evidence="7" id="KW-0677">Repeat</keyword>
<dbReference type="InterPro" id="IPR013083">
    <property type="entry name" value="Znf_RING/FYVE/PHD"/>
</dbReference>
<evidence type="ECO:0000256" key="11">
    <source>
        <dbReference type="ARBA" id="ARBA00023136"/>
    </source>
</evidence>
<dbReference type="InterPro" id="IPR003903">
    <property type="entry name" value="UIM_dom"/>
</dbReference>
<feature type="compositionally biased region" description="Polar residues" evidence="14">
    <location>
        <begin position="501"/>
        <end position="512"/>
    </location>
</feature>
<dbReference type="GO" id="GO:0043328">
    <property type="term" value="P:protein transport to vacuole involved in ubiquitin-dependent protein catabolic process via the multivesicular body sorting pathway"/>
    <property type="evidence" value="ECO:0007669"/>
    <property type="project" value="TreeGrafter"/>
</dbReference>
<gene>
    <name evidence="17" type="ORF">JMJ35_002496</name>
</gene>
<dbReference type="InterPro" id="IPR008942">
    <property type="entry name" value="ENTH_VHS"/>
</dbReference>
<feature type="compositionally biased region" description="Low complexity" evidence="14">
    <location>
        <begin position="671"/>
        <end position="680"/>
    </location>
</feature>
<dbReference type="GO" id="GO:0032266">
    <property type="term" value="F:phosphatidylinositol-3-phosphate binding"/>
    <property type="evidence" value="ECO:0007669"/>
    <property type="project" value="TreeGrafter"/>
</dbReference>
<dbReference type="InterPro" id="IPR017073">
    <property type="entry name" value="HGS/VPS27"/>
</dbReference>
<dbReference type="PROSITE" id="PS50179">
    <property type="entry name" value="VHS"/>
    <property type="match status" value="1"/>
</dbReference>
<evidence type="ECO:0000256" key="7">
    <source>
        <dbReference type="ARBA" id="ARBA00022737"/>
    </source>
</evidence>
<dbReference type="Gene3D" id="6.10.140.100">
    <property type="match status" value="1"/>
</dbReference>
<feature type="compositionally biased region" description="Low complexity" evidence="14">
    <location>
        <begin position="601"/>
        <end position="615"/>
    </location>
</feature>
<dbReference type="GO" id="GO:0033565">
    <property type="term" value="C:ESCRT-0 complex"/>
    <property type="evidence" value="ECO:0007669"/>
    <property type="project" value="TreeGrafter"/>
</dbReference>
<dbReference type="InterPro" id="IPR000306">
    <property type="entry name" value="Znf_FYVE"/>
</dbReference>
<feature type="compositionally biased region" description="Polar residues" evidence="14">
    <location>
        <begin position="289"/>
        <end position="306"/>
    </location>
</feature>
<dbReference type="InterPro" id="IPR049425">
    <property type="entry name" value="Vps27_GAT-like"/>
</dbReference>
<sequence>MAGWFASNSALDEQIERATSSSLEDIALNLEISDIIRSKSVQPKEAMRSLKKRIGHKNPNVQLATLKLTDTCVKNGGSHFLSEIASREFMDNLTSLLKAYGTAAPNDDVKSKILELVQVWASGTEGRSDVSYIGETYRALQREGFRFPPKVEMASTMLDSSAPPEWIDSDVCMRCRTAFSFMNRRHHCRNCGNVFDAQCSAKSIPLPHLGIVQPVRVDDGCYAKLTDKSRNGPLPERSLAKGNASIVRHRSSMQPRDARVDEGFDDDLKKALQMSLEEVKGHSGAGYVPQSQLQTQRKPPVTNGTSKIAKPSEEEEDPDLKAAIAASIKEMEEQKKKHAANLKKQASNNTATATSEVVMPNNKYELTPVEAENINLFSTLVDRLQHQPPGTVLREPQIQELYDSIGSLRPKLARSYGETMSKHDTLLDLHAKLATVVRYYDRMLEDRLSSTYSQHNLGGYRSHAPPSSSMYPSIPTEPPSGQGGAESYYNMNGPPPVDAYSAQQSQYNNYPPAQSPYAQRDRAPSITSSGYDRSQQGAPVPQRASSLHNIHEPPSQIHNGPYAAANPPQGYQQYQQLPMDPSSQTPNMHPPQDQATAYYHSNQPQISSPQPYQQQRTENNYGSAPSPEQAPQALPQQQPTYPGLNPQQAAAPQPPQQAYWQQPQSAPPPQQQSYTAPYPAVDSYTQDSFPMAPNHQPQPKQVEEQLIEL</sequence>
<keyword evidence="9 13" id="KW-0863">Zinc-finger</keyword>
<dbReference type="FunFam" id="1.20.5.1940:FF:000001">
    <property type="entry name" value="Vacuolar protein sorting-associated protein 27"/>
    <property type="match status" value="1"/>
</dbReference>
<evidence type="ECO:0000256" key="5">
    <source>
        <dbReference type="ARBA" id="ARBA00017753"/>
    </source>
</evidence>